<sequence>MVLEDLVLEDLLHEDMVLVDVLLEDLVMVDMVLDGMMQDDMVLDEVTQEIWIKPRKLEKRKCLLRYNSPKTKRLSPKTTSASSSPATSASATATCGSFPTECRTISSISWISSMTSTSAYFSHPSKNLYEVPYAMLDRPTTTTATDILSDPTASAICRQQQLIRSNRPAGNPFIAIRFPTAPTTAVELNHDRRGGTCELSIVHEMYALLGKLRFYVGSPAYLSKINSLKLDENSEQQCV</sequence>
<evidence type="ECO:0000313" key="2">
    <source>
        <dbReference type="EMBL" id="CAB0012554.1"/>
    </source>
</evidence>
<dbReference type="Proteomes" id="UP000479000">
    <property type="component" value="Unassembled WGS sequence"/>
</dbReference>
<evidence type="ECO:0000313" key="3">
    <source>
        <dbReference type="Proteomes" id="UP000479000"/>
    </source>
</evidence>
<accession>A0A6H5HFS3</accession>
<protein>
    <submittedName>
        <fullName evidence="2">Uncharacterized protein</fullName>
    </submittedName>
</protein>
<evidence type="ECO:0000256" key="1">
    <source>
        <dbReference type="SAM" id="MobiDB-lite"/>
    </source>
</evidence>
<name>A0A6H5HFS3_9HEMI</name>
<dbReference type="AlphaFoldDB" id="A0A6H5HFS3"/>
<proteinExistence type="predicted"/>
<keyword evidence="3" id="KW-1185">Reference proteome</keyword>
<organism evidence="2 3">
    <name type="scientific">Nesidiocoris tenuis</name>
    <dbReference type="NCBI Taxonomy" id="355587"/>
    <lineage>
        <taxon>Eukaryota</taxon>
        <taxon>Metazoa</taxon>
        <taxon>Ecdysozoa</taxon>
        <taxon>Arthropoda</taxon>
        <taxon>Hexapoda</taxon>
        <taxon>Insecta</taxon>
        <taxon>Pterygota</taxon>
        <taxon>Neoptera</taxon>
        <taxon>Paraneoptera</taxon>
        <taxon>Hemiptera</taxon>
        <taxon>Heteroptera</taxon>
        <taxon>Panheteroptera</taxon>
        <taxon>Cimicomorpha</taxon>
        <taxon>Miridae</taxon>
        <taxon>Dicyphina</taxon>
        <taxon>Nesidiocoris</taxon>
    </lineage>
</organism>
<gene>
    <name evidence="2" type="ORF">NTEN_LOCUS17276</name>
</gene>
<reference evidence="2 3" key="1">
    <citation type="submission" date="2020-02" db="EMBL/GenBank/DDBJ databases">
        <authorList>
            <person name="Ferguson B K."/>
        </authorList>
    </citation>
    <scope>NUCLEOTIDE SEQUENCE [LARGE SCALE GENOMIC DNA]</scope>
</reference>
<feature type="compositionally biased region" description="Low complexity" evidence="1">
    <location>
        <begin position="76"/>
        <end position="91"/>
    </location>
</feature>
<feature type="region of interest" description="Disordered" evidence="1">
    <location>
        <begin position="70"/>
        <end position="91"/>
    </location>
</feature>
<dbReference type="EMBL" id="CADCXU010025532">
    <property type="protein sequence ID" value="CAB0012554.1"/>
    <property type="molecule type" value="Genomic_DNA"/>
</dbReference>